<dbReference type="AlphaFoldDB" id="Q97MZ3"/>
<dbReference type="HOGENOM" id="CLU_2192363_0_0_9"/>
<dbReference type="STRING" id="272562.CA_C0046"/>
<reference evidence="1 2" key="1">
    <citation type="journal article" date="2001" name="J. Bacteriol.">
        <title>Genome sequence and comparative analysis of the solvent-producing bacterium Clostridium acetobutylicum.</title>
        <authorList>
            <person name="Nolling J."/>
            <person name="Breton G."/>
            <person name="Omelchenko M.V."/>
            <person name="Makarova K.S."/>
            <person name="Zeng Q."/>
            <person name="Gibson R."/>
            <person name="Lee H.M."/>
            <person name="Dubois J."/>
            <person name="Qiu D."/>
            <person name="Hitti J."/>
            <person name="Wolf Y.I."/>
            <person name="Tatusov R.L."/>
            <person name="Sabathe F."/>
            <person name="Doucette-Stamm L."/>
            <person name="Soucaille P."/>
            <person name="Daly M.J."/>
            <person name="Bennett G.N."/>
            <person name="Koonin E.V."/>
            <person name="Smith D.R."/>
        </authorList>
    </citation>
    <scope>NUCLEOTIDE SEQUENCE [LARGE SCALE GENOMIC DNA]</scope>
    <source>
        <strain evidence="2">ATCC 824 / DSM 792 / JCM 1419 / LMG 5710 / VKM B-1787</strain>
    </source>
</reference>
<evidence type="ECO:0000313" key="2">
    <source>
        <dbReference type="Proteomes" id="UP000000814"/>
    </source>
</evidence>
<accession>Q97MZ3</accession>
<dbReference type="GeneID" id="44996528"/>
<dbReference type="OrthoDB" id="9928524at2"/>
<dbReference type="KEGG" id="cac:CA_C0046"/>
<evidence type="ECO:0000313" key="1">
    <source>
        <dbReference type="EMBL" id="AAK78033.1"/>
    </source>
</evidence>
<sequence>MATNSDQIKIDVLNINSAISALNKIVNDEETANSKLKTVAKNVGDDLKCSAVSTLTEKINKCVNDLNSQIESLKNSTNDVKQIVSDFEDADKRIAQSENLNGSTVYRR</sequence>
<dbReference type="PATRIC" id="fig|272562.8.peg.226"/>
<gene>
    <name evidence="1" type="ordered locus">CA_C0046</name>
</gene>
<dbReference type="SMR" id="Q97MZ3"/>
<proteinExistence type="predicted"/>
<organism evidence="1 2">
    <name type="scientific">Clostridium acetobutylicum (strain ATCC 824 / DSM 792 / JCM 1419 / IAM 19013 / LMG 5710 / NBRC 13948 / NRRL B-527 / VKM B-1787 / 2291 / W)</name>
    <dbReference type="NCBI Taxonomy" id="272562"/>
    <lineage>
        <taxon>Bacteria</taxon>
        <taxon>Bacillati</taxon>
        <taxon>Bacillota</taxon>
        <taxon>Clostridia</taxon>
        <taxon>Eubacteriales</taxon>
        <taxon>Clostridiaceae</taxon>
        <taxon>Clostridium</taxon>
    </lineage>
</organism>
<dbReference type="EMBL" id="AE001437">
    <property type="protein sequence ID" value="AAK78033.1"/>
    <property type="molecule type" value="Genomic_DNA"/>
</dbReference>
<keyword evidence="2" id="KW-1185">Reference proteome</keyword>
<dbReference type="RefSeq" id="WP_010963375.1">
    <property type="nucleotide sequence ID" value="NC_003030.1"/>
</dbReference>
<name>Q97MZ3_CLOAB</name>
<protein>
    <submittedName>
        <fullName evidence="1">Uncharacterized protein</fullName>
    </submittedName>
</protein>
<dbReference type="Proteomes" id="UP000000814">
    <property type="component" value="Chromosome"/>
</dbReference>
<dbReference type="PIR" id="F96905">
    <property type="entry name" value="F96905"/>
</dbReference>
<dbReference type="Gene3D" id="1.10.287.1060">
    <property type="entry name" value="ESAT-6-like"/>
    <property type="match status" value="1"/>
</dbReference>